<dbReference type="AlphaFoldDB" id="X1MDD8"/>
<comment type="caution">
    <text evidence="2">The sequence shown here is derived from an EMBL/GenBank/DDBJ whole genome shotgun (WGS) entry which is preliminary data.</text>
</comment>
<name>X1MDD8_9ZZZZ</name>
<evidence type="ECO:0000259" key="1">
    <source>
        <dbReference type="Pfam" id="PF13521"/>
    </source>
</evidence>
<dbReference type="InterPro" id="IPR027417">
    <property type="entry name" value="P-loop_NTPase"/>
</dbReference>
<proteinExistence type="predicted"/>
<dbReference type="InterPro" id="IPR038727">
    <property type="entry name" value="NadR/Ttd14_AAA_dom"/>
</dbReference>
<accession>X1MDD8</accession>
<dbReference type="Pfam" id="PF13521">
    <property type="entry name" value="AAA_28"/>
    <property type="match status" value="1"/>
</dbReference>
<protein>
    <recommendedName>
        <fullName evidence="1">NadR/Ttd14 AAA domain-containing protein</fullName>
    </recommendedName>
</protein>
<organism evidence="2">
    <name type="scientific">marine sediment metagenome</name>
    <dbReference type="NCBI Taxonomy" id="412755"/>
    <lineage>
        <taxon>unclassified sequences</taxon>
        <taxon>metagenomes</taxon>
        <taxon>ecological metagenomes</taxon>
    </lineage>
</organism>
<feature type="domain" description="NadR/Ttd14 AAA" evidence="1">
    <location>
        <begin position="9"/>
        <end position="168"/>
    </location>
</feature>
<dbReference type="EMBL" id="BARV01005858">
    <property type="protein sequence ID" value="GAI04389.1"/>
    <property type="molecule type" value="Genomic_DNA"/>
</dbReference>
<reference evidence="2" key="1">
    <citation type="journal article" date="2014" name="Front. Microbiol.">
        <title>High frequency of phylogenetically diverse reductive dehalogenase-homologous genes in deep subseafloor sedimentary metagenomes.</title>
        <authorList>
            <person name="Kawai M."/>
            <person name="Futagami T."/>
            <person name="Toyoda A."/>
            <person name="Takaki Y."/>
            <person name="Nishi S."/>
            <person name="Hori S."/>
            <person name="Arai W."/>
            <person name="Tsubouchi T."/>
            <person name="Morono Y."/>
            <person name="Uchiyama I."/>
            <person name="Ito T."/>
            <person name="Fujiyama A."/>
            <person name="Inagaki F."/>
            <person name="Takami H."/>
        </authorList>
    </citation>
    <scope>NUCLEOTIDE SEQUENCE</scope>
    <source>
        <strain evidence="2">Expedition CK06-06</strain>
    </source>
</reference>
<dbReference type="Gene3D" id="3.40.50.300">
    <property type="entry name" value="P-loop containing nucleotide triphosphate hydrolases"/>
    <property type="match status" value="1"/>
</dbReference>
<gene>
    <name evidence="2" type="ORF">S06H3_11912</name>
</gene>
<sequence>MKQITPNWYVITGGPSSGKTTVINELARLGYLTAPDVARDYIGQEIANGRSLKEIRGNEAEFQRKVLKMKIEREKKIPKNKMVFLDNAVPCSVAYYQICGLNPQEVIPLCRKNQYQKIFFLEQLPMEKDYARIENTKTIRKLNKLLKEEYENLGYKVINIPAMSIKERVQKILAEVNKN</sequence>
<evidence type="ECO:0000313" key="2">
    <source>
        <dbReference type="EMBL" id="GAI04389.1"/>
    </source>
</evidence>
<dbReference type="SUPFAM" id="SSF52540">
    <property type="entry name" value="P-loop containing nucleoside triphosphate hydrolases"/>
    <property type="match status" value="1"/>
</dbReference>